<sequence>GTTTIFDHHASPSALENSLSQIAKCTTEAGVRASLCYEVTDRNGPEELAAGIAENVRFAKEVAAMKDNETLHAMFGIHSCLTMPGPALALCAEAVKEALSPPPTYIYIYIY</sequence>
<reference evidence="1 2" key="1">
    <citation type="journal article" date="2018" name="PLoS ONE">
        <title>The draft genome of Kipferlia bialata reveals reductive genome evolution in fornicate parasites.</title>
        <authorList>
            <person name="Tanifuji G."/>
            <person name="Takabayashi S."/>
            <person name="Kume K."/>
            <person name="Takagi M."/>
            <person name="Nakayama T."/>
            <person name="Kamikawa R."/>
            <person name="Inagaki Y."/>
            <person name="Hashimoto T."/>
        </authorList>
    </citation>
    <scope>NUCLEOTIDE SEQUENCE [LARGE SCALE GENOMIC DNA]</scope>
    <source>
        <strain evidence="1">NY0173</strain>
    </source>
</reference>
<gene>
    <name evidence="1" type="ORF">KIPB_015467</name>
</gene>
<dbReference type="SUPFAM" id="SSF51556">
    <property type="entry name" value="Metallo-dependent hydrolases"/>
    <property type="match status" value="1"/>
</dbReference>
<feature type="non-terminal residue" evidence="1">
    <location>
        <position position="1"/>
    </location>
</feature>
<evidence type="ECO:0000313" key="2">
    <source>
        <dbReference type="Proteomes" id="UP000265618"/>
    </source>
</evidence>
<feature type="non-terminal residue" evidence="1">
    <location>
        <position position="111"/>
    </location>
</feature>
<protein>
    <submittedName>
        <fullName evidence="1">Uncharacterized protein</fullName>
    </submittedName>
</protein>
<dbReference type="Gene3D" id="3.20.20.140">
    <property type="entry name" value="Metal-dependent hydrolases"/>
    <property type="match status" value="1"/>
</dbReference>
<name>A0A9K3GQ85_9EUKA</name>
<evidence type="ECO:0000313" key="1">
    <source>
        <dbReference type="EMBL" id="GIQ91964.1"/>
    </source>
</evidence>
<organism evidence="1 2">
    <name type="scientific">Kipferlia bialata</name>
    <dbReference type="NCBI Taxonomy" id="797122"/>
    <lineage>
        <taxon>Eukaryota</taxon>
        <taxon>Metamonada</taxon>
        <taxon>Carpediemonas-like organisms</taxon>
        <taxon>Kipferlia</taxon>
    </lineage>
</organism>
<keyword evidence="2" id="KW-1185">Reference proteome</keyword>
<dbReference type="InterPro" id="IPR032466">
    <property type="entry name" value="Metal_Hydrolase"/>
</dbReference>
<proteinExistence type="predicted"/>
<dbReference type="EMBL" id="BDIP01008690">
    <property type="protein sequence ID" value="GIQ91964.1"/>
    <property type="molecule type" value="Genomic_DNA"/>
</dbReference>
<accession>A0A9K3GQ85</accession>
<comment type="caution">
    <text evidence="1">The sequence shown here is derived from an EMBL/GenBank/DDBJ whole genome shotgun (WGS) entry which is preliminary data.</text>
</comment>
<dbReference type="Proteomes" id="UP000265618">
    <property type="component" value="Unassembled WGS sequence"/>
</dbReference>
<dbReference type="AlphaFoldDB" id="A0A9K3GQ85"/>